<dbReference type="SUPFAM" id="SSF118196">
    <property type="entry name" value="YaeB-like"/>
    <property type="match status" value="1"/>
</dbReference>
<keyword evidence="4" id="KW-0808">Transferase</keyword>
<dbReference type="InterPro" id="IPR036414">
    <property type="entry name" value="YaeB_N_sf"/>
</dbReference>
<dbReference type="InterPro" id="IPR023370">
    <property type="entry name" value="TrmO-like_N"/>
</dbReference>
<dbReference type="InterPro" id="IPR023368">
    <property type="entry name" value="UPF0066_cons_site"/>
</dbReference>
<comment type="caution">
    <text evidence="4">The sequence shown here is derived from an EMBL/GenBank/DDBJ whole genome shotgun (WGS) entry which is preliminary data.</text>
</comment>
<dbReference type="PROSITE" id="PS51668">
    <property type="entry name" value="TSAA_2"/>
    <property type="match status" value="1"/>
</dbReference>
<dbReference type="Gene3D" id="2.40.30.70">
    <property type="entry name" value="YaeB-like"/>
    <property type="match status" value="1"/>
</dbReference>
<dbReference type="InterPro" id="IPR040372">
    <property type="entry name" value="YaeB-like"/>
</dbReference>
<dbReference type="RefSeq" id="WP_169276648.1">
    <property type="nucleotide sequence ID" value="NZ_JABBCP010000001.1"/>
</dbReference>
<sequence>MKPIAHIHTDLPQKFGIPRNSFLAPHLQGSIVFEPEFALDAAVAGLESFSHLWLIWQFENGTPGGTAKDIAADSVTANKAGTNDNWSATVRPPRLGGTERVGVFATRSPFRPNPIGLTCVKIDSIERGETGPIVHVLGADLRDGTPILDIKPYIPFADCHEDASGGWIEDAPWQELEVEFPKELHQHVEPEKLPGLVEVLRQDPRRAGSKHEPERIYHLAYAGYDVAFTVDGTRLAVIKIQTSA</sequence>
<dbReference type="Pfam" id="PF01980">
    <property type="entry name" value="TrmO_N"/>
    <property type="match status" value="1"/>
</dbReference>
<keyword evidence="4" id="KW-0489">Methyltransferase</keyword>
<organism evidence="4 5">
    <name type="scientific">Collinsella acetigenes</name>
    <dbReference type="NCBI Taxonomy" id="2713419"/>
    <lineage>
        <taxon>Bacteria</taxon>
        <taxon>Bacillati</taxon>
        <taxon>Actinomycetota</taxon>
        <taxon>Coriobacteriia</taxon>
        <taxon>Coriobacteriales</taxon>
        <taxon>Coriobacteriaceae</taxon>
        <taxon>Collinsella</taxon>
    </lineage>
</organism>
<reference evidence="4 5" key="1">
    <citation type="submission" date="2020-04" db="EMBL/GenBank/DDBJ databases">
        <title>Collinsella sp. KGMB02528 nov., an anaerobic actinobacterium isolated from human feces.</title>
        <authorList>
            <person name="Han K.-I."/>
            <person name="Eom M.K."/>
            <person name="Kim J.-S."/>
            <person name="Lee K.C."/>
            <person name="Suh M.K."/>
            <person name="Park S.-H."/>
            <person name="Lee J.H."/>
            <person name="Kang S.W."/>
            <person name="Park J.-E."/>
            <person name="Oh B.S."/>
            <person name="Yu S.Y."/>
            <person name="Choi S.-H."/>
            <person name="Lee D.H."/>
            <person name="Yoon H."/>
            <person name="Kim B.-Y."/>
            <person name="Lee J.H."/>
            <person name="Lee J.-S."/>
        </authorList>
    </citation>
    <scope>NUCLEOTIDE SEQUENCE [LARGE SCALE GENOMIC DNA]</scope>
    <source>
        <strain evidence="4 5">KGMB02528</strain>
    </source>
</reference>
<dbReference type="EMBL" id="JABBCP010000001">
    <property type="protein sequence ID" value="NMF54868.1"/>
    <property type="molecule type" value="Genomic_DNA"/>
</dbReference>
<dbReference type="NCBIfam" id="TIGR00104">
    <property type="entry name" value="tRNA_TsaA"/>
    <property type="match status" value="1"/>
</dbReference>
<dbReference type="Proteomes" id="UP000546970">
    <property type="component" value="Unassembled WGS sequence"/>
</dbReference>
<dbReference type="GO" id="GO:0032259">
    <property type="term" value="P:methylation"/>
    <property type="evidence" value="ECO:0007669"/>
    <property type="project" value="UniProtKB-KW"/>
</dbReference>
<evidence type="ECO:0000256" key="2">
    <source>
        <dbReference type="ARBA" id="ARBA00033753"/>
    </source>
</evidence>
<evidence type="ECO:0000313" key="4">
    <source>
        <dbReference type="EMBL" id="NMF54868.1"/>
    </source>
</evidence>
<dbReference type="InterPro" id="IPR036413">
    <property type="entry name" value="YaeB-like_sf"/>
</dbReference>
<name>A0A7X9UAM5_9ACTN</name>
<dbReference type="CDD" id="cd09281">
    <property type="entry name" value="UPF0066"/>
    <property type="match status" value="1"/>
</dbReference>
<dbReference type="AlphaFoldDB" id="A0A7X9UAM5"/>
<dbReference type="Gene3D" id="3.30.2310.10">
    <property type="entry name" value="YaeB-like"/>
    <property type="match status" value="1"/>
</dbReference>
<evidence type="ECO:0000313" key="5">
    <source>
        <dbReference type="Proteomes" id="UP000546970"/>
    </source>
</evidence>
<accession>A0A7X9UAM5</accession>
<dbReference type="GO" id="GO:0008168">
    <property type="term" value="F:methyltransferase activity"/>
    <property type="evidence" value="ECO:0007669"/>
    <property type="project" value="UniProtKB-KW"/>
</dbReference>
<keyword evidence="5" id="KW-1185">Reference proteome</keyword>
<proteinExistence type="inferred from homology"/>
<feature type="domain" description="TsaA-like" evidence="3">
    <location>
        <begin position="1"/>
        <end position="162"/>
    </location>
</feature>
<evidence type="ECO:0000259" key="3">
    <source>
        <dbReference type="PROSITE" id="PS51668"/>
    </source>
</evidence>
<keyword evidence="1" id="KW-0949">S-adenosyl-L-methionine</keyword>
<gene>
    <name evidence="4" type="primary">tsaA</name>
    <name evidence="4" type="ORF">HF320_00755</name>
</gene>
<comment type="similarity">
    <text evidence="2">Belongs to the tRNA methyltransferase O family.</text>
</comment>
<protein>
    <submittedName>
        <fullName evidence="4">tRNA (N6-threonylcarbamoyladenosine(37)-N6)-methyltransferase TrmO</fullName>
    </submittedName>
</protein>
<evidence type="ECO:0000256" key="1">
    <source>
        <dbReference type="ARBA" id="ARBA00022691"/>
    </source>
</evidence>
<dbReference type="PANTHER" id="PTHR12818">
    <property type="entry name" value="TRNA (ADENINE(37)-N6)-METHYLTRANSFERASE"/>
    <property type="match status" value="1"/>
</dbReference>
<dbReference type="PROSITE" id="PS01318">
    <property type="entry name" value="TSAA_1"/>
    <property type="match status" value="1"/>
</dbReference>
<dbReference type="PANTHER" id="PTHR12818:SF0">
    <property type="entry name" value="TRNA (ADENINE(37)-N6)-METHYLTRANSFERASE"/>
    <property type="match status" value="1"/>
</dbReference>